<keyword evidence="3" id="KW-1185">Reference proteome</keyword>
<dbReference type="EMBL" id="FR872581">
    <property type="protein sequence ID" value="CCB87758.1"/>
    <property type="molecule type" value="Genomic_DNA"/>
</dbReference>
<evidence type="ECO:0000256" key="1">
    <source>
        <dbReference type="SAM" id="Coils"/>
    </source>
</evidence>
<gene>
    <name evidence="2" type="ordered locus">SNE_B23990</name>
</gene>
<keyword evidence="2" id="KW-0614">Plasmid</keyword>
<keyword evidence="1" id="KW-0175">Coiled coil</keyword>
<sequence length="30" mass="3471">MDLPEFGLDYEELTENVERVKEEALEATLS</sequence>
<dbReference type="Proteomes" id="UP000000496">
    <property type="component" value="Plasmid pSn"/>
</dbReference>
<accession>F8L2R2</accession>
<feature type="coiled-coil region" evidence="1">
    <location>
        <begin position="3"/>
        <end position="30"/>
    </location>
</feature>
<protein>
    <submittedName>
        <fullName evidence="2">Uncharacterized protein</fullName>
    </submittedName>
</protein>
<proteinExistence type="predicted"/>
<geneLocation type="plasmid" evidence="2 3">
    <name>pSn</name>
</geneLocation>
<dbReference type="AlphaFoldDB" id="F8L2R2"/>
<name>F8L2R2_SIMNZ</name>
<reference evidence="2 3" key="2">
    <citation type="journal article" date="2011" name="Mol. Biol. Evol.">
        <title>Unity in variety--the pan-genome of the Chlamydiae.</title>
        <authorList>
            <person name="Collingro A."/>
            <person name="Tischler P."/>
            <person name="Weinmaier T."/>
            <person name="Penz T."/>
            <person name="Heinz E."/>
            <person name="Brunham R.C."/>
            <person name="Read T.D."/>
            <person name="Bavoil P.M."/>
            <person name="Sachse K."/>
            <person name="Kahane S."/>
            <person name="Friedman M.G."/>
            <person name="Rattei T."/>
            <person name="Myers G.S."/>
            <person name="Horn M."/>
        </authorList>
    </citation>
    <scope>NUCLEOTIDE SEQUENCE [LARGE SCALE GENOMIC DNA]</scope>
    <source>
        <strain evidence="3">ATCC VR-1471 / Z</strain>
        <plasmid evidence="2 3">pSn</plasmid>
    </source>
</reference>
<dbReference type="KEGG" id="sng:SNE_B23990"/>
<reference key="1">
    <citation type="journal article" date="2011" name="Mol. Biol. Evol.">
        <title>Unity in variety -- the pan-genome of the Chlamydiae.</title>
        <authorList>
            <person name="Collingro A."/>
            <person name="Tischler P."/>
            <person name="Weinmaier T."/>
            <person name="Penz T."/>
            <person name="Heinz E."/>
            <person name="Brunham R.C."/>
            <person name="Read T.D."/>
            <person name="Bavoil P.M."/>
            <person name="Sachse K."/>
            <person name="Kahane S."/>
            <person name="Friedman M.G."/>
            <person name="Rattei T."/>
            <person name="Myers G.S.A."/>
            <person name="Horn M."/>
        </authorList>
    </citation>
    <scope>NUCLEOTIDE SEQUENCE</scope>
    <source>
        <strain>Z</strain>
    </source>
</reference>
<evidence type="ECO:0000313" key="2">
    <source>
        <dbReference type="EMBL" id="CCB87758.1"/>
    </source>
</evidence>
<organism evidence="2 3">
    <name type="scientific">Simkania negevensis (strain ATCC VR-1471 / DSM 27360 / Z)</name>
    <dbReference type="NCBI Taxonomy" id="331113"/>
    <lineage>
        <taxon>Bacteria</taxon>
        <taxon>Pseudomonadati</taxon>
        <taxon>Chlamydiota</taxon>
        <taxon>Chlamydiia</taxon>
        <taxon>Parachlamydiales</taxon>
        <taxon>Simkaniaceae</taxon>
        <taxon>Simkania</taxon>
    </lineage>
</organism>
<dbReference type="HOGENOM" id="CLU_3405460_0_0_0"/>
<evidence type="ECO:0000313" key="3">
    <source>
        <dbReference type="Proteomes" id="UP000000496"/>
    </source>
</evidence>